<evidence type="ECO:0000313" key="1">
    <source>
        <dbReference type="EMBL" id="PBK58345.1"/>
    </source>
</evidence>
<evidence type="ECO:0000313" key="2">
    <source>
        <dbReference type="Proteomes" id="UP000218334"/>
    </source>
</evidence>
<proteinExistence type="predicted"/>
<keyword evidence="2" id="KW-1185">Reference proteome</keyword>
<name>A0A2H3AHD2_9AGAR</name>
<protein>
    <submittedName>
        <fullName evidence="1">Uncharacterized protein</fullName>
    </submittedName>
</protein>
<dbReference type="AlphaFoldDB" id="A0A2H3AHD2"/>
<dbReference type="Proteomes" id="UP000218334">
    <property type="component" value="Unassembled WGS sequence"/>
</dbReference>
<reference evidence="2" key="1">
    <citation type="journal article" date="2017" name="Nat. Ecol. Evol.">
        <title>Genome expansion and lineage-specific genetic innovations in the forest pathogenic fungi Armillaria.</title>
        <authorList>
            <person name="Sipos G."/>
            <person name="Prasanna A.N."/>
            <person name="Walter M.C."/>
            <person name="O'Connor E."/>
            <person name="Balint B."/>
            <person name="Krizsan K."/>
            <person name="Kiss B."/>
            <person name="Hess J."/>
            <person name="Varga T."/>
            <person name="Slot J."/>
            <person name="Riley R."/>
            <person name="Boka B."/>
            <person name="Rigling D."/>
            <person name="Barry K."/>
            <person name="Lee J."/>
            <person name="Mihaltcheva S."/>
            <person name="LaButti K."/>
            <person name="Lipzen A."/>
            <person name="Waldron R."/>
            <person name="Moloney N.M."/>
            <person name="Sperisen C."/>
            <person name="Kredics L."/>
            <person name="Vagvoelgyi C."/>
            <person name="Patrignani A."/>
            <person name="Fitzpatrick D."/>
            <person name="Nagy I."/>
            <person name="Doyle S."/>
            <person name="Anderson J.B."/>
            <person name="Grigoriev I.V."/>
            <person name="Gueldener U."/>
            <person name="Muensterkoetter M."/>
            <person name="Nagy L.G."/>
        </authorList>
    </citation>
    <scope>NUCLEOTIDE SEQUENCE [LARGE SCALE GENOMIC DNA]</scope>
    <source>
        <strain evidence="2">28-4</strain>
    </source>
</reference>
<sequence length="177" mass="19643">MLILPQTIEAECSELFADERSLLSWLLETPLVTRTFFAWNTAIYPSKASADHVLTTTQTLYLELSLQPIDFSLIASCCHLDIPTVIHVANPRRNNRQRNNVKAGGITQHALVRLVPDNCSLDSVVQGFDRRAGFEGSQQRMPERYLGGAGSGISIIAMRIILEFIAVDVLVDEMVSV</sequence>
<accession>A0A2H3AHD2</accession>
<dbReference type="EMBL" id="KZ293550">
    <property type="protein sequence ID" value="PBK58345.1"/>
    <property type="molecule type" value="Genomic_DNA"/>
</dbReference>
<organism evidence="1 2">
    <name type="scientific">Armillaria solidipes</name>
    <dbReference type="NCBI Taxonomy" id="1076256"/>
    <lineage>
        <taxon>Eukaryota</taxon>
        <taxon>Fungi</taxon>
        <taxon>Dikarya</taxon>
        <taxon>Basidiomycota</taxon>
        <taxon>Agaricomycotina</taxon>
        <taxon>Agaricomycetes</taxon>
        <taxon>Agaricomycetidae</taxon>
        <taxon>Agaricales</taxon>
        <taxon>Marasmiineae</taxon>
        <taxon>Physalacriaceae</taxon>
        <taxon>Armillaria</taxon>
    </lineage>
</organism>
<gene>
    <name evidence="1" type="ORF">ARMSODRAFT_983920</name>
</gene>